<feature type="region of interest" description="Disordered" evidence="1">
    <location>
        <begin position="466"/>
        <end position="513"/>
    </location>
</feature>
<feature type="chain" id="PRO_5003403522" description="Peptidase M13 C-terminal domain-containing protein" evidence="2">
    <location>
        <begin position="24"/>
        <end position="537"/>
    </location>
</feature>
<sequence length="537" mass="63205">MRLLYIHSIVLLIILSCAQLSPADPTACNNFYEYVCDKNLPKILPRVRDVRWLELSDDIDQYQDYIYHHQRKQRLWEAINPDIVSKWLVQFDTYWNGVKWNEHQKRHEEFLNIDPQKKREFLESYIVPYKFMVFTQFYKSLKQSVEYLAELKVPVSTHNHFYHGVFDEIRDIHISDIRTNSRYNEEQRDYLIEKVKSLKVIFPFLEVNPAMEIFEKYITAHTSRFIFQHVAAASSMLSFNYQNEIHIAVFTMFNPVADPSAVYNQFLYVLCHELQHAHYNVDPSPFEPSTWESEKQCIVDRLDFYANAYKENSTDWTGAPFSYEDSANVAGLRLMMLYTAQKTSNYQEIRDSLEKSVGRFCTKKRENPHHNPHDVSINVAVSQMPTFNFLYNCTLGDRMYVPQEKYCRTLNMDIDVNEYHTQKIEKEDLFVLAQFMDVLENTADELDAANITTFEGQLFDITVEDVEEKEEELEGSAESSESSESEESSEERDLEEAAKDLDDSEKEAQQAENSSYYRFSITTASVNFGFFTLFFLV</sequence>
<gene>
    <name evidence="3" type="ORF">CAEBREN_31673</name>
</gene>
<name>G0MHX0_CAEBE</name>
<dbReference type="Gene3D" id="3.40.390.10">
    <property type="entry name" value="Collagenase (Catalytic Domain)"/>
    <property type="match status" value="1"/>
</dbReference>
<dbReference type="Proteomes" id="UP000008068">
    <property type="component" value="Unassembled WGS sequence"/>
</dbReference>
<feature type="compositionally biased region" description="Acidic residues" evidence="1">
    <location>
        <begin position="466"/>
        <end position="494"/>
    </location>
</feature>
<dbReference type="HOGENOM" id="CLU_458014_0_0_1"/>
<dbReference type="AlphaFoldDB" id="G0MHX0"/>
<accession>G0MHX0</accession>
<dbReference type="FunCoup" id="G0MHX0">
    <property type="interactions" value="1588"/>
</dbReference>
<dbReference type="InterPro" id="IPR024079">
    <property type="entry name" value="MetalloPept_cat_dom_sf"/>
</dbReference>
<evidence type="ECO:0000256" key="2">
    <source>
        <dbReference type="SAM" id="SignalP"/>
    </source>
</evidence>
<evidence type="ECO:0000256" key="1">
    <source>
        <dbReference type="SAM" id="MobiDB-lite"/>
    </source>
</evidence>
<dbReference type="EMBL" id="GL379795">
    <property type="protein sequence ID" value="EGT59442.1"/>
    <property type="molecule type" value="Genomic_DNA"/>
</dbReference>
<keyword evidence="4" id="KW-1185">Reference proteome</keyword>
<feature type="compositionally biased region" description="Basic and acidic residues" evidence="1">
    <location>
        <begin position="495"/>
        <end position="509"/>
    </location>
</feature>
<evidence type="ECO:0008006" key="5">
    <source>
        <dbReference type="Google" id="ProtNLM"/>
    </source>
</evidence>
<dbReference type="GO" id="GO:0004222">
    <property type="term" value="F:metalloendopeptidase activity"/>
    <property type="evidence" value="ECO:0007669"/>
    <property type="project" value="InterPro"/>
</dbReference>
<dbReference type="eggNOG" id="ENOG502TGAD">
    <property type="taxonomic scope" value="Eukaryota"/>
</dbReference>
<dbReference type="PROSITE" id="PS51885">
    <property type="entry name" value="NEPRILYSIN"/>
    <property type="match status" value="1"/>
</dbReference>
<proteinExistence type="predicted"/>
<evidence type="ECO:0000313" key="4">
    <source>
        <dbReference type="Proteomes" id="UP000008068"/>
    </source>
</evidence>
<protein>
    <recommendedName>
        <fullName evidence="5">Peptidase M13 C-terminal domain-containing protein</fullName>
    </recommendedName>
</protein>
<dbReference type="SUPFAM" id="SSF55486">
    <property type="entry name" value="Metalloproteases ('zincins'), catalytic domain"/>
    <property type="match status" value="1"/>
</dbReference>
<evidence type="ECO:0000313" key="3">
    <source>
        <dbReference type="EMBL" id="EGT59442.1"/>
    </source>
</evidence>
<feature type="signal peptide" evidence="2">
    <location>
        <begin position="1"/>
        <end position="23"/>
    </location>
</feature>
<dbReference type="InParanoid" id="G0MHX0"/>
<keyword evidence="2" id="KW-0732">Signal</keyword>
<dbReference type="InterPro" id="IPR000718">
    <property type="entry name" value="Peptidase_M13"/>
</dbReference>
<dbReference type="GO" id="GO:0006508">
    <property type="term" value="P:proteolysis"/>
    <property type="evidence" value="ECO:0007669"/>
    <property type="project" value="InterPro"/>
</dbReference>
<organism evidence="4">
    <name type="scientific">Caenorhabditis brenneri</name>
    <name type="common">Nematode worm</name>
    <dbReference type="NCBI Taxonomy" id="135651"/>
    <lineage>
        <taxon>Eukaryota</taxon>
        <taxon>Metazoa</taxon>
        <taxon>Ecdysozoa</taxon>
        <taxon>Nematoda</taxon>
        <taxon>Chromadorea</taxon>
        <taxon>Rhabditida</taxon>
        <taxon>Rhabditina</taxon>
        <taxon>Rhabditomorpha</taxon>
        <taxon>Rhabditoidea</taxon>
        <taxon>Rhabditidae</taxon>
        <taxon>Peloderinae</taxon>
        <taxon>Caenorhabditis</taxon>
    </lineage>
</organism>
<dbReference type="PROSITE" id="PS51257">
    <property type="entry name" value="PROKAR_LIPOPROTEIN"/>
    <property type="match status" value="1"/>
</dbReference>
<dbReference type="OrthoDB" id="5800203at2759"/>
<reference evidence="4" key="1">
    <citation type="submission" date="2011-07" db="EMBL/GenBank/DDBJ databases">
        <authorList>
            <consortium name="Caenorhabditis brenneri Sequencing and Analysis Consortium"/>
            <person name="Wilson R.K."/>
        </authorList>
    </citation>
    <scope>NUCLEOTIDE SEQUENCE [LARGE SCALE GENOMIC DNA]</scope>
    <source>
        <strain evidence="4">PB2801</strain>
    </source>
</reference>